<evidence type="ECO:0000313" key="2">
    <source>
        <dbReference type="EMBL" id="GAA0615886.1"/>
    </source>
</evidence>
<sequence>MPGFASADEMHRYIGSVFEDALADPDLGDKMAATGLVLRVHCTEPECDLIIDLPNKKVIAGTDGPAPDATMSMSTETANAYWQGKVNLPFAMARGKVKVEGQLTKLLQLAPLTRKLFPGYVERLKVDGREDLVVS</sequence>
<dbReference type="Gene3D" id="3.30.1050.10">
    <property type="entry name" value="SCP2 sterol-binding domain"/>
    <property type="match status" value="1"/>
</dbReference>
<protein>
    <recommendedName>
        <fullName evidence="1">SCP2 domain-containing protein</fullName>
    </recommendedName>
</protein>
<evidence type="ECO:0000259" key="1">
    <source>
        <dbReference type="Pfam" id="PF02036"/>
    </source>
</evidence>
<organism evidence="2 3">
    <name type="scientific">Sporichthya brevicatena</name>
    <dbReference type="NCBI Taxonomy" id="171442"/>
    <lineage>
        <taxon>Bacteria</taxon>
        <taxon>Bacillati</taxon>
        <taxon>Actinomycetota</taxon>
        <taxon>Actinomycetes</taxon>
        <taxon>Sporichthyales</taxon>
        <taxon>Sporichthyaceae</taxon>
        <taxon>Sporichthya</taxon>
    </lineage>
</organism>
<reference evidence="2 3" key="1">
    <citation type="journal article" date="2019" name="Int. J. Syst. Evol. Microbiol.">
        <title>The Global Catalogue of Microorganisms (GCM) 10K type strain sequencing project: providing services to taxonomists for standard genome sequencing and annotation.</title>
        <authorList>
            <consortium name="The Broad Institute Genomics Platform"/>
            <consortium name="The Broad Institute Genome Sequencing Center for Infectious Disease"/>
            <person name="Wu L."/>
            <person name="Ma J."/>
        </authorList>
    </citation>
    <scope>NUCLEOTIDE SEQUENCE [LARGE SCALE GENOMIC DNA]</scope>
    <source>
        <strain evidence="2 3">JCM 10671</strain>
    </source>
</reference>
<feature type="domain" description="SCP2" evidence="1">
    <location>
        <begin position="22"/>
        <end position="112"/>
    </location>
</feature>
<evidence type="ECO:0000313" key="3">
    <source>
        <dbReference type="Proteomes" id="UP001500957"/>
    </source>
</evidence>
<accession>A0ABN1GPM4</accession>
<dbReference type="SUPFAM" id="SSF55718">
    <property type="entry name" value="SCP-like"/>
    <property type="match status" value="1"/>
</dbReference>
<dbReference type="Proteomes" id="UP001500957">
    <property type="component" value="Unassembled WGS sequence"/>
</dbReference>
<gene>
    <name evidence="2" type="ORF">GCM10009547_17330</name>
</gene>
<dbReference type="RefSeq" id="WP_344603669.1">
    <property type="nucleotide sequence ID" value="NZ_BAAAHE010000013.1"/>
</dbReference>
<keyword evidence="3" id="KW-1185">Reference proteome</keyword>
<dbReference type="Pfam" id="PF02036">
    <property type="entry name" value="SCP2"/>
    <property type="match status" value="1"/>
</dbReference>
<name>A0ABN1GPM4_9ACTN</name>
<proteinExistence type="predicted"/>
<dbReference type="InterPro" id="IPR036527">
    <property type="entry name" value="SCP2_sterol-bd_dom_sf"/>
</dbReference>
<dbReference type="EMBL" id="BAAAHE010000013">
    <property type="protein sequence ID" value="GAA0615886.1"/>
    <property type="molecule type" value="Genomic_DNA"/>
</dbReference>
<comment type="caution">
    <text evidence="2">The sequence shown here is derived from an EMBL/GenBank/DDBJ whole genome shotgun (WGS) entry which is preliminary data.</text>
</comment>
<dbReference type="InterPro" id="IPR003033">
    <property type="entry name" value="SCP2_sterol-bd_dom"/>
</dbReference>